<protein>
    <submittedName>
        <fullName evidence="2">Uncharacterized protein (DUF433 family)</fullName>
    </submittedName>
</protein>
<gene>
    <name evidence="2" type="ORF">CLV72_1124</name>
</gene>
<dbReference type="Pfam" id="PF04255">
    <property type="entry name" value="DUF433"/>
    <property type="match status" value="1"/>
</dbReference>
<accession>A0A2T0PSQ0</accession>
<dbReference type="RefSeq" id="WP_106253245.1">
    <property type="nucleotide sequence ID" value="NZ_PVZC01000012.1"/>
</dbReference>
<sequence length="232" mass="25219">MDLRDRIAAALAEHYTSTHRYVPDPQRPGRSIAVEADIEYRVQQDVMKVYDDPDGGRSIAAPTCLEVADVVMGVLGDFTEEHRALRGRAVGSVAALWARIRELEAQVRARDEHIAAKSLELSSSVWVSPDRLAGQPCVGGTRVPTGTVSGLVPDVGEEGVAEFYPSVTPAGARAAVWFEETFTARVVMPDPDREPIPIAEIAGIASWWTDGEDPTEWVRKQRTRGAEGGSDV</sequence>
<dbReference type="InterPro" id="IPR009057">
    <property type="entry name" value="Homeodomain-like_sf"/>
</dbReference>
<dbReference type="OrthoDB" id="5147072at2"/>
<dbReference type="EMBL" id="PVZC01000012">
    <property type="protein sequence ID" value="PRX91931.1"/>
    <property type="molecule type" value="Genomic_DNA"/>
</dbReference>
<keyword evidence="3" id="KW-1185">Reference proteome</keyword>
<comment type="caution">
    <text evidence="2">The sequence shown here is derived from an EMBL/GenBank/DDBJ whole genome shotgun (WGS) entry which is preliminary data.</text>
</comment>
<evidence type="ECO:0000313" key="2">
    <source>
        <dbReference type="EMBL" id="PRX91931.1"/>
    </source>
</evidence>
<organism evidence="2 3">
    <name type="scientific">Allonocardiopsis opalescens</name>
    <dbReference type="NCBI Taxonomy" id="1144618"/>
    <lineage>
        <taxon>Bacteria</taxon>
        <taxon>Bacillati</taxon>
        <taxon>Actinomycetota</taxon>
        <taxon>Actinomycetes</taxon>
        <taxon>Streptosporangiales</taxon>
        <taxon>Allonocardiopsis</taxon>
    </lineage>
</organism>
<evidence type="ECO:0000256" key="1">
    <source>
        <dbReference type="SAM" id="MobiDB-lite"/>
    </source>
</evidence>
<feature type="region of interest" description="Disordered" evidence="1">
    <location>
        <begin position="212"/>
        <end position="232"/>
    </location>
</feature>
<name>A0A2T0PSQ0_9ACTN</name>
<reference evidence="2 3" key="1">
    <citation type="submission" date="2018-03" db="EMBL/GenBank/DDBJ databases">
        <title>Genomic Encyclopedia of Archaeal and Bacterial Type Strains, Phase II (KMG-II): from individual species to whole genera.</title>
        <authorList>
            <person name="Goeker M."/>
        </authorList>
    </citation>
    <scope>NUCLEOTIDE SEQUENCE [LARGE SCALE GENOMIC DNA]</scope>
    <source>
        <strain evidence="2 3">DSM 45601</strain>
    </source>
</reference>
<dbReference type="Proteomes" id="UP000237846">
    <property type="component" value="Unassembled WGS sequence"/>
</dbReference>
<proteinExistence type="predicted"/>
<dbReference type="InterPro" id="IPR007367">
    <property type="entry name" value="DUF433"/>
</dbReference>
<evidence type="ECO:0000313" key="3">
    <source>
        <dbReference type="Proteomes" id="UP000237846"/>
    </source>
</evidence>
<dbReference type="AlphaFoldDB" id="A0A2T0PSQ0"/>
<dbReference type="SUPFAM" id="SSF46689">
    <property type="entry name" value="Homeodomain-like"/>
    <property type="match status" value="1"/>
</dbReference>